<feature type="transmembrane region" description="Helical" evidence="11">
    <location>
        <begin position="181"/>
        <end position="199"/>
    </location>
</feature>
<keyword evidence="8 11" id="KW-1133">Transmembrane helix</keyword>
<dbReference type="EMBL" id="ABZS01000038">
    <property type="protein sequence ID" value="EEP60948.1"/>
    <property type="molecule type" value="Genomic_DNA"/>
</dbReference>
<proteinExistence type="inferred from homology"/>
<keyword evidence="4 11" id="KW-0808">Transferase</keyword>
<dbReference type="GO" id="GO:0071555">
    <property type="term" value="P:cell wall organization"/>
    <property type="evidence" value="ECO:0007669"/>
    <property type="project" value="UniProtKB-KW"/>
</dbReference>
<dbReference type="AlphaFoldDB" id="C4FJ01"/>
<evidence type="ECO:0000256" key="5">
    <source>
        <dbReference type="ARBA" id="ARBA00022692"/>
    </source>
</evidence>
<dbReference type="GO" id="GO:0008955">
    <property type="term" value="F:peptidoglycan glycosyltransferase activity"/>
    <property type="evidence" value="ECO:0007669"/>
    <property type="project" value="UniProtKB-UniRule"/>
</dbReference>
<dbReference type="GO" id="GO:0009252">
    <property type="term" value="P:peptidoglycan biosynthetic process"/>
    <property type="evidence" value="ECO:0007669"/>
    <property type="project" value="UniProtKB-UniRule"/>
</dbReference>
<comment type="pathway">
    <text evidence="11">Cell wall biogenesis; peptidoglycan biosynthesis.</text>
</comment>
<dbReference type="GO" id="GO:0005886">
    <property type="term" value="C:plasma membrane"/>
    <property type="evidence" value="ECO:0007669"/>
    <property type="project" value="UniProtKB-SubCell"/>
</dbReference>
<dbReference type="GO" id="GO:0032153">
    <property type="term" value="C:cell division site"/>
    <property type="evidence" value="ECO:0007669"/>
    <property type="project" value="TreeGrafter"/>
</dbReference>
<dbReference type="NCBIfam" id="TIGR02210">
    <property type="entry name" value="rodA_shape"/>
    <property type="match status" value="1"/>
</dbReference>
<reference evidence="12 13" key="1">
    <citation type="submission" date="2009-04" db="EMBL/GenBank/DDBJ databases">
        <authorList>
            <person name="Reysenbach A.-L."/>
            <person name="Heidelberg J.F."/>
            <person name="Nelson W.C."/>
        </authorList>
    </citation>
    <scope>NUCLEOTIDE SEQUENCE [LARGE SCALE GENOMIC DNA]</scope>
    <source>
        <strain evidence="12 13">SS-5</strain>
    </source>
</reference>
<keyword evidence="2 11" id="KW-1003">Cell membrane</keyword>
<feature type="transmembrane region" description="Helical" evidence="11">
    <location>
        <begin position="334"/>
        <end position="355"/>
    </location>
</feature>
<feature type="transmembrane region" description="Helical" evidence="11">
    <location>
        <begin position="268"/>
        <end position="289"/>
    </location>
</feature>
<comment type="function">
    <text evidence="11">Peptidoglycan polymerase that is essential for cell wall elongation.</text>
</comment>
<dbReference type="InterPro" id="IPR011923">
    <property type="entry name" value="RodA/MrdB"/>
</dbReference>
<evidence type="ECO:0000256" key="9">
    <source>
        <dbReference type="ARBA" id="ARBA00023136"/>
    </source>
</evidence>
<feature type="transmembrane region" description="Helical" evidence="11">
    <location>
        <begin position="301"/>
        <end position="322"/>
    </location>
</feature>
<feature type="transmembrane region" description="Helical" evidence="11">
    <location>
        <begin position="14"/>
        <end position="35"/>
    </location>
</feature>
<name>C4FJ01_9AQUI</name>
<feature type="transmembrane region" description="Helical" evidence="11">
    <location>
        <begin position="158"/>
        <end position="174"/>
    </location>
</feature>
<evidence type="ECO:0000256" key="3">
    <source>
        <dbReference type="ARBA" id="ARBA00022676"/>
    </source>
</evidence>
<evidence type="ECO:0000256" key="11">
    <source>
        <dbReference type="HAMAP-Rule" id="MF_02079"/>
    </source>
</evidence>
<comment type="caution">
    <text evidence="12">The sequence shown here is derived from an EMBL/GenBank/DDBJ whole genome shotgun (WGS) entry which is preliminary data.</text>
</comment>
<comment type="similarity">
    <text evidence="11">Belongs to the SEDS family. MrdB/RodA subfamily.</text>
</comment>
<dbReference type="Pfam" id="PF01098">
    <property type="entry name" value="FTSW_RODA_SPOVE"/>
    <property type="match status" value="1"/>
</dbReference>
<evidence type="ECO:0000256" key="2">
    <source>
        <dbReference type="ARBA" id="ARBA00022475"/>
    </source>
</evidence>
<dbReference type="Proteomes" id="UP000005540">
    <property type="component" value="Unassembled WGS sequence"/>
</dbReference>
<sequence>MFNLFKKIKQADPIVYLLTAFLLIWSVINIYSASYHEYSNLYIKQIVFVSIAFFIITFLPFLIEYRKFGYISFYLYLISIILLILVKFFGVSILGAKRWINLGFFQLQPSEVAKFSMIIFSAYFISNTKLPLSFKDFLKIMGLSAIPFMLIYSQPDLGSAILVVLPVLVMVFLAKFNIKYIIGFVLTGIILSPFIWTHLKDYQKNRIIAFLNPESDPKGTAYHIIQSKIAIGSGMLTGKGYLQGSQSKYYFLPEQHTDFIYATIGEEWGFVVSFLILTVYFILSLRIFYIGMKINELFGKFLCYGIASIIGFQAFINIAMNVGMAPVVGVPLPFLSYGGTALIMFSLMIMMVLNIEYINKKEGFRFHSQDALNY</sequence>
<dbReference type="PROSITE" id="PS00428">
    <property type="entry name" value="FTSW_RODA_SPOVE"/>
    <property type="match status" value="1"/>
</dbReference>
<evidence type="ECO:0000256" key="7">
    <source>
        <dbReference type="ARBA" id="ARBA00022984"/>
    </source>
</evidence>
<dbReference type="NCBIfam" id="NF037961">
    <property type="entry name" value="RodA_shape"/>
    <property type="match status" value="1"/>
</dbReference>
<gene>
    <name evidence="12" type="primary">mrdB</name>
    <name evidence="11" type="synonym">rodA</name>
    <name evidence="12" type="ORF">SULYE_0541</name>
</gene>
<evidence type="ECO:0000256" key="10">
    <source>
        <dbReference type="ARBA" id="ARBA00023316"/>
    </source>
</evidence>
<dbReference type="PANTHER" id="PTHR30474:SF1">
    <property type="entry name" value="PEPTIDOGLYCAN GLYCOSYLTRANSFERASE MRDB"/>
    <property type="match status" value="1"/>
</dbReference>
<keyword evidence="3 11" id="KW-0328">Glycosyltransferase</keyword>
<protein>
    <recommendedName>
        <fullName evidence="11">Peptidoglycan glycosyltransferase RodA</fullName>
        <shortName evidence="11">PGT</shortName>
        <ecNumber evidence="11">2.4.99.28</ecNumber>
    </recommendedName>
    <alternativeName>
        <fullName evidence="11">Cell elongation protein RodA</fullName>
    </alternativeName>
    <alternativeName>
        <fullName evidence="11">Cell wall polymerase</fullName>
    </alternativeName>
    <alternativeName>
        <fullName evidence="11">Peptidoglycan polymerase</fullName>
        <shortName evidence="11">PG polymerase</shortName>
    </alternativeName>
</protein>
<evidence type="ECO:0000256" key="6">
    <source>
        <dbReference type="ARBA" id="ARBA00022960"/>
    </source>
</evidence>
<keyword evidence="13" id="KW-1185">Reference proteome</keyword>
<dbReference type="OrthoDB" id="9812661at2"/>
<dbReference type="GO" id="GO:0008360">
    <property type="term" value="P:regulation of cell shape"/>
    <property type="evidence" value="ECO:0007669"/>
    <property type="project" value="UniProtKB-KW"/>
</dbReference>
<evidence type="ECO:0000256" key="8">
    <source>
        <dbReference type="ARBA" id="ARBA00022989"/>
    </source>
</evidence>
<accession>C4FJ01</accession>
<keyword evidence="6 11" id="KW-0133">Cell shape</keyword>
<keyword evidence="9 11" id="KW-0472">Membrane</keyword>
<dbReference type="GO" id="GO:0015648">
    <property type="term" value="F:lipid-linked peptidoglycan transporter activity"/>
    <property type="evidence" value="ECO:0007669"/>
    <property type="project" value="TreeGrafter"/>
</dbReference>
<dbReference type="RefSeq" id="WP_007546178.1">
    <property type="nucleotide sequence ID" value="NZ_ABZS01000038.1"/>
</dbReference>
<feature type="transmembrane region" description="Helical" evidence="11">
    <location>
        <begin position="41"/>
        <end position="62"/>
    </location>
</feature>
<comment type="subcellular location">
    <subcellularLocation>
        <location evidence="11">Cell membrane</location>
        <topology evidence="11">Multi-pass membrane protein</topology>
    </subcellularLocation>
    <subcellularLocation>
        <location evidence="1">Membrane</location>
        <topology evidence="1">Multi-pass membrane protein</topology>
    </subcellularLocation>
</comment>
<evidence type="ECO:0000256" key="4">
    <source>
        <dbReference type="ARBA" id="ARBA00022679"/>
    </source>
</evidence>
<evidence type="ECO:0000313" key="12">
    <source>
        <dbReference type="EMBL" id="EEP60948.1"/>
    </source>
</evidence>
<keyword evidence="7 11" id="KW-0573">Peptidoglycan synthesis</keyword>
<dbReference type="UniPathway" id="UPA00219"/>
<keyword evidence="10 11" id="KW-0961">Cell wall biogenesis/degradation</keyword>
<organism evidence="12 13">
    <name type="scientific">Sulfurihydrogenibium yellowstonense SS-5</name>
    <dbReference type="NCBI Taxonomy" id="432331"/>
    <lineage>
        <taxon>Bacteria</taxon>
        <taxon>Pseudomonadati</taxon>
        <taxon>Aquificota</taxon>
        <taxon>Aquificia</taxon>
        <taxon>Aquificales</taxon>
        <taxon>Hydrogenothermaceae</taxon>
        <taxon>Sulfurihydrogenibium</taxon>
    </lineage>
</organism>
<comment type="catalytic activity">
    <reaction evidence="11">
        <text>[GlcNAc-(1-&gt;4)-Mur2Ac(oyl-L-Ala-gamma-D-Glu-L-Lys-D-Ala-D-Ala)](n)-di-trans,octa-cis-undecaprenyl diphosphate + beta-D-GlcNAc-(1-&gt;4)-Mur2Ac(oyl-L-Ala-gamma-D-Glu-L-Lys-D-Ala-D-Ala)-di-trans,octa-cis-undecaprenyl diphosphate = [GlcNAc-(1-&gt;4)-Mur2Ac(oyl-L-Ala-gamma-D-Glu-L-Lys-D-Ala-D-Ala)](n+1)-di-trans,octa-cis-undecaprenyl diphosphate + di-trans,octa-cis-undecaprenyl diphosphate + H(+)</text>
        <dbReference type="Rhea" id="RHEA:23708"/>
        <dbReference type="Rhea" id="RHEA-COMP:9602"/>
        <dbReference type="Rhea" id="RHEA-COMP:9603"/>
        <dbReference type="ChEBI" id="CHEBI:15378"/>
        <dbReference type="ChEBI" id="CHEBI:58405"/>
        <dbReference type="ChEBI" id="CHEBI:60033"/>
        <dbReference type="ChEBI" id="CHEBI:78435"/>
        <dbReference type="EC" id="2.4.99.28"/>
    </reaction>
</comment>
<keyword evidence="5 11" id="KW-0812">Transmembrane</keyword>
<dbReference type="GO" id="GO:0051301">
    <property type="term" value="P:cell division"/>
    <property type="evidence" value="ECO:0007669"/>
    <property type="project" value="InterPro"/>
</dbReference>
<dbReference type="InterPro" id="IPR018365">
    <property type="entry name" value="Cell_cycle_FtsW-rel_CS"/>
</dbReference>
<dbReference type="EC" id="2.4.99.28" evidence="11"/>
<evidence type="ECO:0000313" key="13">
    <source>
        <dbReference type="Proteomes" id="UP000005540"/>
    </source>
</evidence>
<evidence type="ECO:0000256" key="1">
    <source>
        <dbReference type="ARBA" id="ARBA00004141"/>
    </source>
</evidence>
<dbReference type="PANTHER" id="PTHR30474">
    <property type="entry name" value="CELL CYCLE PROTEIN"/>
    <property type="match status" value="1"/>
</dbReference>
<dbReference type="HAMAP" id="MF_02079">
    <property type="entry name" value="PGT_RodA"/>
    <property type="match status" value="1"/>
</dbReference>
<feature type="transmembrane region" description="Helical" evidence="11">
    <location>
        <begin position="74"/>
        <end position="95"/>
    </location>
</feature>
<dbReference type="InterPro" id="IPR001182">
    <property type="entry name" value="FtsW/RodA"/>
</dbReference>